<evidence type="ECO:0000259" key="7">
    <source>
        <dbReference type="PROSITE" id="PS50850"/>
    </source>
</evidence>
<comment type="caution">
    <text evidence="8">The sequence shown here is derived from an EMBL/GenBank/DDBJ whole genome shotgun (WGS) entry which is preliminary data.</text>
</comment>
<dbReference type="EMBL" id="BAAFSV010000001">
    <property type="protein sequence ID" value="GAB1311032.1"/>
    <property type="molecule type" value="Genomic_DNA"/>
</dbReference>
<feature type="transmembrane region" description="Helical" evidence="6">
    <location>
        <begin position="476"/>
        <end position="495"/>
    </location>
</feature>
<dbReference type="RefSeq" id="XP_070912765.1">
    <property type="nucleotide sequence ID" value="XM_071056664.1"/>
</dbReference>
<feature type="transmembrane region" description="Helical" evidence="6">
    <location>
        <begin position="204"/>
        <end position="223"/>
    </location>
</feature>
<keyword evidence="4 6" id="KW-0472">Membrane</keyword>
<organism evidence="8 9">
    <name type="scientific">Madurella fahalii</name>
    <dbReference type="NCBI Taxonomy" id="1157608"/>
    <lineage>
        <taxon>Eukaryota</taxon>
        <taxon>Fungi</taxon>
        <taxon>Dikarya</taxon>
        <taxon>Ascomycota</taxon>
        <taxon>Pezizomycotina</taxon>
        <taxon>Sordariomycetes</taxon>
        <taxon>Sordariomycetidae</taxon>
        <taxon>Sordariales</taxon>
        <taxon>Sordariales incertae sedis</taxon>
        <taxon>Madurella</taxon>
    </lineage>
</organism>
<feature type="transmembrane region" description="Helical" evidence="6">
    <location>
        <begin position="175"/>
        <end position="197"/>
    </location>
</feature>
<evidence type="ECO:0000256" key="4">
    <source>
        <dbReference type="ARBA" id="ARBA00023136"/>
    </source>
</evidence>
<feature type="transmembrane region" description="Helical" evidence="6">
    <location>
        <begin position="550"/>
        <end position="568"/>
    </location>
</feature>
<feature type="domain" description="Major facilitator superfamily (MFS) profile" evidence="7">
    <location>
        <begin position="80"/>
        <end position="573"/>
    </location>
</feature>
<dbReference type="Gene3D" id="1.20.1720.10">
    <property type="entry name" value="Multidrug resistance protein D"/>
    <property type="match status" value="1"/>
</dbReference>
<evidence type="ECO:0000256" key="2">
    <source>
        <dbReference type="ARBA" id="ARBA00022692"/>
    </source>
</evidence>
<feature type="transmembrane region" description="Helical" evidence="6">
    <location>
        <begin position="144"/>
        <end position="163"/>
    </location>
</feature>
<feature type="transmembrane region" description="Helical" evidence="6">
    <location>
        <begin position="443"/>
        <end position="464"/>
    </location>
</feature>
<dbReference type="PANTHER" id="PTHR23501:SF198">
    <property type="entry name" value="AZOLE RESISTANCE PROTEIN 1-RELATED"/>
    <property type="match status" value="1"/>
</dbReference>
<dbReference type="InterPro" id="IPR020846">
    <property type="entry name" value="MFS_dom"/>
</dbReference>
<accession>A0ABQ0FZV5</accession>
<feature type="transmembrane region" description="Helical" evidence="6">
    <location>
        <begin position="344"/>
        <end position="364"/>
    </location>
</feature>
<sequence>MADSIAHPPTEKTTSPVVGSERKPLQGPESAPKSAVVPNSQDNNVDSHADDDDDDNSNNSNNNDNNDESEYPRGPKLWLVILSLGLAVFLVALDQTIIAPALGAITTEFNSIKDIGWYGASYLLTMTALTPIYGTVYRLFDIKLTYLAALPLFELGSLVSAVAPTSTAFIAGRAVAGLGSAGILSGSFVILGCVLPLRKRPATFGLFGALWGVSSIAGPLLGGGFTDHSTWRWCFYINLPIGTAAMLVIILCLRIPQAKKNAIKESFVARLAQLDLVGASIFVPAIVMLLLALHWGGTEVPWGHSRIIGLLVGAGVGAVVFAGVEIWQQDRSLVPPRFFKNRNVFSAMAFAMFYGASFFPMIYYLSLYFQAVQGDSAVQSGIKILPFLVSMVISSIISGMLVTASGYYNPVILFETALLTAGAALVTTFWIDTPLSKWFGYQVVMGLGTGVCFQAPIIVVQNVLPQELIPQATACVQFFQSLGGSVFIAVAQTVFEDGLIRNLVRNAPDIDPAIIVNSGASDIRHFLEQMGRLDAVDAVLGAYVIGLRNTYYISAAAAGCAFLVTWGLDWKRIRKAGEKDEEVTVAIEQSDGTLDTDATRIGQ</sequence>
<proteinExistence type="predicted"/>
<keyword evidence="3 6" id="KW-1133">Transmembrane helix</keyword>
<feature type="transmembrane region" description="Helical" evidence="6">
    <location>
        <begin position="77"/>
        <end position="103"/>
    </location>
</feature>
<evidence type="ECO:0000256" key="3">
    <source>
        <dbReference type="ARBA" id="ARBA00022989"/>
    </source>
</evidence>
<evidence type="ECO:0000313" key="8">
    <source>
        <dbReference type="EMBL" id="GAB1311032.1"/>
    </source>
</evidence>
<keyword evidence="9" id="KW-1185">Reference proteome</keyword>
<dbReference type="InterPro" id="IPR036259">
    <property type="entry name" value="MFS_trans_sf"/>
</dbReference>
<dbReference type="InterPro" id="IPR011701">
    <property type="entry name" value="MFS"/>
</dbReference>
<dbReference type="PROSITE" id="PS50850">
    <property type="entry name" value="MFS"/>
    <property type="match status" value="1"/>
</dbReference>
<gene>
    <name evidence="8" type="ORF">MFIFM68171_01242</name>
</gene>
<dbReference type="Gene3D" id="1.20.1250.20">
    <property type="entry name" value="MFS general substrate transporter like domains"/>
    <property type="match status" value="1"/>
</dbReference>
<comment type="subcellular location">
    <subcellularLocation>
        <location evidence="1">Membrane</location>
        <topology evidence="1">Multi-pass membrane protein</topology>
    </subcellularLocation>
</comment>
<evidence type="ECO:0000256" key="6">
    <source>
        <dbReference type="SAM" id="Phobius"/>
    </source>
</evidence>
<feature type="transmembrane region" description="Helical" evidence="6">
    <location>
        <begin position="274"/>
        <end position="295"/>
    </location>
</feature>
<feature type="transmembrane region" description="Helical" evidence="6">
    <location>
        <begin position="235"/>
        <end position="253"/>
    </location>
</feature>
<feature type="region of interest" description="Disordered" evidence="5">
    <location>
        <begin position="1"/>
        <end position="70"/>
    </location>
</feature>
<reference evidence="8 9" key="1">
    <citation type="submission" date="2024-09" db="EMBL/GenBank/DDBJ databases">
        <title>Itraconazole resistance in Madurella fahalii resulting from another homologue of gene encoding cytochrome P450 14-alpha sterol demethylase (CYP51).</title>
        <authorList>
            <person name="Yoshioka I."/>
            <person name="Fahal A.H."/>
            <person name="Kaneko S."/>
            <person name="Yaguchi T."/>
        </authorList>
    </citation>
    <scope>NUCLEOTIDE SEQUENCE [LARGE SCALE GENOMIC DNA]</scope>
    <source>
        <strain evidence="8 9">IFM 68171</strain>
    </source>
</reference>
<name>A0ABQ0FZV5_9PEZI</name>
<evidence type="ECO:0000313" key="9">
    <source>
        <dbReference type="Proteomes" id="UP001628179"/>
    </source>
</evidence>
<feature type="transmembrane region" description="Helical" evidence="6">
    <location>
        <begin position="115"/>
        <end position="137"/>
    </location>
</feature>
<evidence type="ECO:0000256" key="1">
    <source>
        <dbReference type="ARBA" id="ARBA00004141"/>
    </source>
</evidence>
<dbReference type="GeneID" id="98171987"/>
<feature type="transmembrane region" description="Helical" evidence="6">
    <location>
        <begin position="411"/>
        <end position="431"/>
    </location>
</feature>
<dbReference type="Proteomes" id="UP001628179">
    <property type="component" value="Unassembled WGS sequence"/>
</dbReference>
<keyword evidence="2 6" id="KW-0812">Transmembrane</keyword>
<dbReference type="SUPFAM" id="SSF103473">
    <property type="entry name" value="MFS general substrate transporter"/>
    <property type="match status" value="1"/>
</dbReference>
<feature type="transmembrane region" description="Helical" evidence="6">
    <location>
        <begin position="384"/>
        <end position="404"/>
    </location>
</feature>
<evidence type="ECO:0000256" key="5">
    <source>
        <dbReference type="SAM" id="MobiDB-lite"/>
    </source>
</evidence>
<feature type="transmembrane region" description="Helical" evidence="6">
    <location>
        <begin position="307"/>
        <end position="324"/>
    </location>
</feature>
<dbReference type="PANTHER" id="PTHR23501">
    <property type="entry name" value="MAJOR FACILITATOR SUPERFAMILY"/>
    <property type="match status" value="1"/>
</dbReference>
<protein>
    <submittedName>
        <fullName evidence="8">Efflux pump roqT</fullName>
    </submittedName>
</protein>
<dbReference type="CDD" id="cd17502">
    <property type="entry name" value="MFS_Azr1_MDR_like"/>
    <property type="match status" value="1"/>
</dbReference>
<dbReference type="Pfam" id="PF07690">
    <property type="entry name" value="MFS_1"/>
    <property type="match status" value="1"/>
</dbReference>